<gene>
    <name evidence="1" type="ORF">HFV08_26425</name>
</gene>
<evidence type="ECO:0000313" key="2">
    <source>
        <dbReference type="Proteomes" id="UP000772196"/>
    </source>
</evidence>
<proteinExistence type="predicted"/>
<dbReference type="EMBL" id="JAAWWP010000021">
    <property type="protein sequence ID" value="NKI44716.1"/>
    <property type="molecule type" value="Genomic_DNA"/>
</dbReference>
<protein>
    <recommendedName>
        <fullName evidence="3">Histidine kinase</fullName>
    </recommendedName>
</protein>
<organism evidence="1 2">
    <name type="scientific">Streptomyces physcomitrii</name>
    <dbReference type="NCBI Taxonomy" id="2724184"/>
    <lineage>
        <taxon>Bacteria</taxon>
        <taxon>Bacillati</taxon>
        <taxon>Actinomycetota</taxon>
        <taxon>Actinomycetes</taxon>
        <taxon>Kitasatosporales</taxon>
        <taxon>Streptomycetaceae</taxon>
        <taxon>Streptomyces</taxon>
    </lineage>
</organism>
<comment type="caution">
    <text evidence="1">The sequence shown here is derived from an EMBL/GenBank/DDBJ whole genome shotgun (WGS) entry which is preliminary data.</text>
</comment>
<evidence type="ECO:0008006" key="3">
    <source>
        <dbReference type="Google" id="ProtNLM"/>
    </source>
</evidence>
<name>A0ABX1HCK2_9ACTN</name>
<evidence type="ECO:0000313" key="1">
    <source>
        <dbReference type="EMBL" id="NKI44716.1"/>
    </source>
</evidence>
<dbReference type="Proteomes" id="UP000772196">
    <property type="component" value="Unassembled WGS sequence"/>
</dbReference>
<reference evidence="1 2" key="1">
    <citation type="submission" date="2020-04" db="EMBL/GenBank/DDBJ databases">
        <title>Phylogenetic Diversity and Antibacterial Activity against Ralstonia solanacearum of Endophytic Actinomycete Isolated from Moss.</title>
        <authorList>
            <person name="Zhuang X."/>
        </authorList>
    </citation>
    <scope>NUCLEOTIDE SEQUENCE [LARGE SCALE GENOMIC DNA]</scope>
    <source>
        <strain evidence="1 2">LD120</strain>
    </source>
</reference>
<sequence>MALLALIGGAFVLGVQQLAAWRYGPVGILGVLLFTLGLRTRHHSCTVAGAVLLALMVAQPAH</sequence>
<dbReference type="RefSeq" id="WP_168542967.1">
    <property type="nucleotide sequence ID" value="NZ_JAAWWP010000021.1"/>
</dbReference>
<keyword evidence="2" id="KW-1185">Reference proteome</keyword>
<accession>A0ABX1HCK2</accession>